<dbReference type="Proteomes" id="UP000538929">
    <property type="component" value="Unassembled WGS sequence"/>
</dbReference>
<reference evidence="4" key="1">
    <citation type="submission" date="2019-10" db="EMBL/GenBank/DDBJ databases">
        <title>Streptomyces sp. nov., a novel actinobacterium isolated from alkaline environment.</title>
        <authorList>
            <person name="Golinska P."/>
        </authorList>
    </citation>
    <scope>NUCLEOTIDE SEQUENCE [LARGE SCALE GENOMIC DNA]</scope>
    <source>
        <strain evidence="4">DSM 42118</strain>
    </source>
</reference>
<accession>A0A7W3TFP0</accession>
<sequence>MSTSWNGAGHDAFAPLGADASERPGGREPDRVRPRRRFEPSRLLFGLGLLVLAAGVAGRVAGLSPVPLPVLFVALPALLLLTGVVASVTHRVRSRRNRSRRPG</sequence>
<keyword evidence="2" id="KW-0812">Transmembrane</keyword>
<organism evidence="3 4">
    <name type="scientific">Streptomyces alkaliphilus</name>
    <dbReference type="NCBI Taxonomy" id="1472722"/>
    <lineage>
        <taxon>Bacteria</taxon>
        <taxon>Bacillati</taxon>
        <taxon>Actinomycetota</taxon>
        <taxon>Actinomycetes</taxon>
        <taxon>Kitasatosporales</taxon>
        <taxon>Streptomycetaceae</taxon>
        <taxon>Streptomyces</taxon>
    </lineage>
</organism>
<evidence type="ECO:0000313" key="3">
    <source>
        <dbReference type="EMBL" id="MBB0245973.1"/>
    </source>
</evidence>
<feature type="transmembrane region" description="Helical" evidence="2">
    <location>
        <begin position="68"/>
        <end position="88"/>
    </location>
</feature>
<dbReference type="EMBL" id="VKHT01000681">
    <property type="protein sequence ID" value="MBB0245973.1"/>
    <property type="molecule type" value="Genomic_DNA"/>
</dbReference>
<feature type="compositionally biased region" description="Basic and acidic residues" evidence="1">
    <location>
        <begin position="20"/>
        <end position="35"/>
    </location>
</feature>
<feature type="transmembrane region" description="Helical" evidence="2">
    <location>
        <begin position="43"/>
        <end position="62"/>
    </location>
</feature>
<protein>
    <submittedName>
        <fullName evidence="3">Uncharacterized protein</fullName>
    </submittedName>
</protein>
<comment type="caution">
    <text evidence="3">The sequence shown here is derived from an EMBL/GenBank/DDBJ whole genome shotgun (WGS) entry which is preliminary data.</text>
</comment>
<evidence type="ECO:0000313" key="4">
    <source>
        <dbReference type="Proteomes" id="UP000538929"/>
    </source>
</evidence>
<evidence type="ECO:0000256" key="1">
    <source>
        <dbReference type="SAM" id="MobiDB-lite"/>
    </source>
</evidence>
<keyword evidence="2" id="KW-0472">Membrane</keyword>
<gene>
    <name evidence="3" type="ORF">FNQ90_18135</name>
</gene>
<keyword evidence="4" id="KW-1185">Reference proteome</keyword>
<name>A0A7W3TFP0_9ACTN</name>
<keyword evidence="2" id="KW-1133">Transmembrane helix</keyword>
<proteinExistence type="predicted"/>
<dbReference type="RefSeq" id="WP_182607384.1">
    <property type="nucleotide sequence ID" value="NZ_VKHT01000681.1"/>
</dbReference>
<evidence type="ECO:0000256" key="2">
    <source>
        <dbReference type="SAM" id="Phobius"/>
    </source>
</evidence>
<dbReference type="AlphaFoldDB" id="A0A7W3TFP0"/>
<feature type="region of interest" description="Disordered" evidence="1">
    <location>
        <begin position="1"/>
        <end position="35"/>
    </location>
</feature>